<dbReference type="InterPro" id="IPR036430">
    <property type="entry name" value="RNase_T2-like_sf"/>
</dbReference>
<evidence type="ECO:0000256" key="1">
    <source>
        <dbReference type="ARBA" id="ARBA00007469"/>
    </source>
</evidence>
<keyword evidence="5" id="KW-1185">Reference proteome</keyword>
<evidence type="ECO:0000313" key="4">
    <source>
        <dbReference type="EMBL" id="MCB5199620.1"/>
    </source>
</evidence>
<dbReference type="RefSeq" id="WP_226748318.1">
    <property type="nucleotide sequence ID" value="NZ_JAJATZ010000004.1"/>
</dbReference>
<organism evidence="4 5">
    <name type="scientific">Loktanella gaetbuli</name>
    <dbReference type="NCBI Taxonomy" id="2881335"/>
    <lineage>
        <taxon>Bacteria</taxon>
        <taxon>Pseudomonadati</taxon>
        <taxon>Pseudomonadota</taxon>
        <taxon>Alphaproteobacteria</taxon>
        <taxon>Rhodobacterales</taxon>
        <taxon>Roseobacteraceae</taxon>
        <taxon>Loktanella</taxon>
    </lineage>
</organism>
<gene>
    <name evidence="4" type="ORF">LGQ03_10235</name>
</gene>
<feature type="signal peptide" evidence="3">
    <location>
        <begin position="1"/>
        <end position="17"/>
    </location>
</feature>
<dbReference type="SUPFAM" id="SSF55895">
    <property type="entry name" value="Ribonuclease Rh-like"/>
    <property type="match status" value="1"/>
</dbReference>
<comment type="caution">
    <text evidence="4">The sequence shown here is derived from an EMBL/GenBank/DDBJ whole genome shotgun (WGS) entry which is preliminary data.</text>
</comment>
<evidence type="ECO:0000256" key="3">
    <source>
        <dbReference type="SAM" id="SignalP"/>
    </source>
</evidence>
<evidence type="ECO:0000313" key="5">
    <source>
        <dbReference type="Proteomes" id="UP001138961"/>
    </source>
</evidence>
<dbReference type="PROSITE" id="PS00530">
    <property type="entry name" value="RNASE_T2_1"/>
    <property type="match status" value="1"/>
</dbReference>
<accession>A0ABS8BV73</accession>
<dbReference type="EMBL" id="JAJATZ010000004">
    <property type="protein sequence ID" value="MCB5199620.1"/>
    <property type="molecule type" value="Genomic_DNA"/>
</dbReference>
<dbReference type="PANTHER" id="PTHR11240">
    <property type="entry name" value="RIBONUCLEASE T2"/>
    <property type="match status" value="1"/>
</dbReference>
<dbReference type="InterPro" id="IPR001568">
    <property type="entry name" value="RNase_T2-like"/>
</dbReference>
<protein>
    <submittedName>
        <fullName evidence="4">Ribonuclease T2</fullName>
    </submittedName>
</protein>
<evidence type="ECO:0000256" key="2">
    <source>
        <dbReference type="RuleBase" id="RU004328"/>
    </source>
</evidence>
<dbReference type="Gene3D" id="3.90.730.10">
    <property type="entry name" value="Ribonuclease T2-like"/>
    <property type="match status" value="1"/>
</dbReference>
<dbReference type="Proteomes" id="UP001138961">
    <property type="component" value="Unassembled WGS sequence"/>
</dbReference>
<sequence>MWKWLAAAALIAPPALADEAGDFDYYVMALSWSPNWCDREGRARNSPQCAPGANYGWVLHGLWPQHEYGYPQDCRTSVQPPSRGQTAAMADIMGTSGLAWYQWNKHGSCSGLTSQAYFDLARRAYDSVDIPQAFRELNRDVTLPASLIEEAFIDKNPDLSPDGVTVTCRDGAIQEARICLTKDLEPRDCGADVVRDCTLQSATFGAID</sequence>
<dbReference type="Pfam" id="PF00445">
    <property type="entry name" value="Ribonuclease_T2"/>
    <property type="match status" value="1"/>
</dbReference>
<dbReference type="PROSITE" id="PS00531">
    <property type="entry name" value="RNASE_T2_2"/>
    <property type="match status" value="1"/>
</dbReference>
<name>A0ABS8BV73_9RHOB</name>
<dbReference type="CDD" id="cd01062">
    <property type="entry name" value="RNase_T2_prok"/>
    <property type="match status" value="1"/>
</dbReference>
<proteinExistence type="inferred from homology"/>
<dbReference type="InterPro" id="IPR033130">
    <property type="entry name" value="RNase_T2_His_AS_2"/>
</dbReference>
<keyword evidence="3" id="KW-0732">Signal</keyword>
<reference evidence="4" key="1">
    <citation type="submission" date="2021-10" db="EMBL/GenBank/DDBJ databases">
        <title>Loktanella gaetbuli sp. nov., isolated from a tidal flat.</title>
        <authorList>
            <person name="Park S."/>
            <person name="Yoon J.-H."/>
        </authorList>
    </citation>
    <scope>NUCLEOTIDE SEQUENCE</scope>
    <source>
        <strain evidence="4">TSTF-M6</strain>
    </source>
</reference>
<dbReference type="PANTHER" id="PTHR11240:SF22">
    <property type="entry name" value="RIBONUCLEASE T2"/>
    <property type="match status" value="1"/>
</dbReference>
<feature type="chain" id="PRO_5047488668" evidence="3">
    <location>
        <begin position="18"/>
        <end position="208"/>
    </location>
</feature>
<dbReference type="InterPro" id="IPR039378">
    <property type="entry name" value="RNase_T2_prok"/>
</dbReference>
<dbReference type="InterPro" id="IPR018188">
    <property type="entry name" value="RNase_T2_His_AS_1"/>
</dbReference>
<comment type="similarity">
    <text evidence="1 2">Belongs to the RNase T2 family.</text>
</comment>